<dbReference type="GO" id="GO:0120147">
    <property type="term" value="F:formylglycine-generating oxidase activity"/>
    <property type="evidence" value="ECO:0007669"/>
    <property type="project" value="TreeGrafter"/>
</dbReference>
<dbReference type="AlphaFoldDB" id="C7RUW4"/>
<dbReference type="Gene3D" id="3.90.1580.10">
    <property type="entry name" value="paralog of FGE (formylglycine-generating enzyme)"/>
    <property type="match status" value="1"/>
</dbReference>
<dbReference type="InterPro" id="IPR005532">
    <property type="entry name" value="SUMF_dom"/>
</dbReference>
<accession>C7RUW4</accession>
<dbReference type="HOGENOM" id="CLU_012431_2_1_4"/>
<dbReference type="KEGG" id="app:CAP2UW1_3086"/>
<evidence type="ECO:0000313" key="2">
    <source>
        <dbReference type="EMBL" id="ACV36359.1"/>
    </source>
</evidence>
<dbReference type="Pfam" id="PF03781">
    <property type="entry name" value="FGE-sulfatase"/>
    <property type="match status" value="1"/>
</dbReference>
<dbReference type="InterPro" id="IPR051043">
    <property type="entry name" value="Sulfatase_Mod_Factor_Kinase"/>
</dbReference>
<dbReference type="STRING" id="522306.CAP2UW1_3086"/>
<evidence type="ECO:0000259" key="1">
    <source>
        <dbReference type="Pfam" id="PF03781"/>
    </source>
</evidence>
<gene>
    <name evidence="2" type="ordered locus">CAP2UW1_3086</name>
</gene>
<feature type="domain" description="Sulfatase-modifying factor enzyme-like" evidence="1">
    <location>
        <begin position="48"/>
        <end position="262"/>
    </location>
</feature>
<proteinExistence type="predicted"/>
<sequence>MNAVLDAETWRRRGPAAFPPPWASAWGGDRFGLWADLAVAGVVQRLRWIEPGSFLMGDETQPESQVLTTIDAGFWLADTACTQALWLAVMGENPSYFSEANERQRGSPQHPVECVSWNDVVLPPDGFLARLRPFTAGVAPELPTDAEWEYACRAGTRTAYSFGDRITSEQVNCFGRFGEGMTVAVRSLPANLWGLYEMHGNVWEWCAHAIDREWRSTQGDGSVAARTLRGGSWLYDPMGAGSAFRRGFASDGSLQHDGFRFALRSTGPAAAR</sequence>
<dbReference type="InterPro" id="IPR042095">
    <property type="entry name" value="SUMF_sf"/>
</dbReference>
<reference evidence="2" key="2">
    <citation type="submission" date="2009-09" db="EMBL/GenBank/DDBJ databases">
        <title>Complete sequence of chromosome of Candidatus Accumulibacter phosphatis clade IIA str. UW-1.</title>
        <authorList>
            <consortium name="US DOE Joint Genome Institute"/>
            <person name="Martin H.G."/>
            <person name="Ivanova N."/>
            <person name="Kunin V."/>
            <person name="Warnecke F."/>
            <person name="Barry K."/>
            <person name="He S."/>
            <person name="Salamov A."/>
            <person name="Szeto E."/>
            <person name="Dalin E."/>
            <person name="Pangilinan J.L."/>
            <person name="Lapidus A."/>
            <person name="Lowry S."/>
            <person name="Kyrpides N.C."/>
            <person name="McMahon K.D."/>
            <person name="Hugenholtz P."/>
        </authorList>
    </citation>
    <scope>NUCLEOTIDE SEQUENCE [LARGE SCALE GENOMIC DNA]</scope>
    <source>
        <strain evidence="2">UW-1</strain>
    </source>
</reference>
<dbReference type="PANTHER" id="PTHR23150:SF19">
    <property type="entry name" value="FORMYLGLYCINE-GENERATING ENZYME"/>
    <property type="match status" value="1"/>
</dbReference>
<organism evidence="2">
    <name type="scientific">Accumulibacter regalis</name>
    <dbReference type="NCBI Taxonomy" id="522306"/>
    <lineage>
        <taxon>Bacteria</taxon>
        <taxon>Pseudomonadati</taxon>
        <taxon>Pseudomonadota</taxon>
        <taxon>Betaproteobacteria</taxon>
        <taxon>Candidatus Accumulibacter</taxon>
    </lineage>
</organism>
<dbReference type="EMBL" id="CP001715">
    <property type="protein sequence ID" value="ACV36359.1"/>
    <property type="molecule type" value="Genomic_DNA"/>
</dbReference>
<name>C7RUW4_ACCRE</name>
<reference evidence="2" key="1">
    <citation type="submission" date="2009-08" db="EMBL/GenBank/DDBJ databases">
        <authorList>
            <consortium name="US DOE Joint Genome Institute"/>
            <person name="Lucas S."/>
            <person name="Copeland A."/>
            <person name="Lapidus A."/>
            <person name="Glavina del Rio T."/>
            <person name="Dalin E."/>
            <person name="Tice H."/>
            <person name="Bruce D."/>
            <person name="Barry K."/>
            <person name="Pitluck S."/>
            <person name="Lowry S."/>
            <person name="Larimer F."/>
            <person name="Land M."/>
            <person name="Hauser L."/>
            <person name="Kyrpides N."/>
            <person name="Ivanova N."/>
            <person name="McMahon K.D."/>
            <person name="Hugenholtz P."/>
        </authorList>
    </citation>
    <scope>NUCLEOTIDE SEQUENCE</scope>
    <source>
        <strain evidence="2">UW-1</strain>
    </source>
</reference>
<protein>
    <recommendedName>
        <fullName evidence="1">Sulfatase-modifying factor enzyme-like domain-containing protein</fullName>
    </recommendedName>
</protein>
<dbReference type="PANTHER" id="PTHR23150">
    <property type="entry name" value="SULFATASE MODIFYING FACTOR 1, 2"/>
    <property type="match status" value="1"/>
</dbReference>
<dbReference type="InterPro" id="IPR016187">
    <property type="entry name" value="CTDL_fold"/>
</dbReference>
<dbReference type="SUPFAM" id="SSF56436">
    <property type="entry name" value="C-type lectin-like"/>
    <property type="match status" value="1"/>
</dbReference>
<dbReference type="OrthoDB" id="9768004at2"/>
<dbReference type="eggNOG" id="COG1262">
    <property type="taxonomic scope" value="Bacteria"/>
</dbReference>